<dbReference type="AlphaFoldDB" id="A0A542DE04"/>
<protein>
    <submittedName>
        <fullName evidence="2">Uncharacterized protein DUF1918</fullName>
    </submittedName>
</protein>
<dbReference type="InterPro" id="IPR015035">
    <property type="entry name" value="DUF1918"/>
</dbReference>
<gene>
    <name evidence="2" type="ORF">FB471_0982</name>
</gene>
<dbReference type="Proteomes" id="UP000320876">
    <property type="component" value="Unassembled WGS sequence"/>
</dbReference>
<name>A0A542DE04_AMYCI</name>
<sequence length="87" mass="9701">MRAQPGDWLVVRGTATGSTDQRGQIAEIRDRDGTPPYLVRWLADDRISLIFPGPDAHVVSRAEQARLDEDERRRLIGLQAAIQAGHN</sequence>
<dbReference type="EMBL" id="VFML01000001">
    <property type="protein sequence ID" value="TQJ01308.1"/>
    <property type="molecule type" value="Genomic_DNA"/>
</dbReference>
<dbReference type="Gene3D" id="2.30.30.440">
    <property type="entry name" value="Domain of unknown function DUF1918"/>
    <property type="match status" value="1"/>
</dbReference>
<dbReference type="RefSeq" id="WP_141996137.1">
    <property type="nucleotide sequence ID" value="NZ_VFML01000001.1"/>
</dbReference>
<evidence type="ECO:0000313" key="2">
    <source>
        <dbReference type="EMBL" id="TQJ01308.1"/>
    </source>
</evidence>
<dbReference type="SUPFAM" id="SSF50118">
    <property type="entry name" value="Cell growth inhibitor/plasmid maintenance toxic component"/>
    <property type="match status" value="1"/>
</dbReference>
<keyword evidence="3" id="KW-1185">Reference proteome</keyword>
<reference evidence="2 3" key="1">
    <citation type="submission" date="2019-06" db="EMBL/GenBank/DDBJ databases">
        <title>Sequencing the genomes of 1000 actinobacteria strains.</title>
        <authorList>
            <person name="Klenk H.-P."/>
        </authorList>
    </citation>
    <scope>NUCLEOTIDE SEQUENCE [LARGE SCALE GENOMIC DNA]</scope>
    <source>
        <strain evidence="2 3">DSM 45679</strain>
    </source>
</reference>
<feature type="domain" description="DUF1918" evidence="1">
    <location>
        <begin position="1"/>
        <end position="58"/>
    </location>
</feature>
<evidence type="ECO:0000259" key="1">
    <source>
        <dbReference type="Pfam" id="PF08940"/>
    </source>
</evidence>
<comment type="caution">
    <text evidence="2">The sequence shown here is derived from an EMBL/GenBank/DDBJ whole genome shotgun (WGS) entry which is preliminary data.</text>
</comment>
<proteinExistence type="predicted"/>
<accession>A0A542DE04</accession>
<dbReference type="OrthoDB" id="4828144at2"/>
<organism evidence="2 3">
    <name type="scientific">Amycolatopsis cihanbeyliensis</name>
    <dbReference type="NCBI Taxonomy" id="1128664"/>
    <lineage>
        <taxon>Bacteria</taxon>
        <taxon>Bacillati</taxon>
        <taxon>Actinomycetota</taxon>
        <taxon>Actinomycetes</taxon>
        <taxon>Pseudonocardiales</taxon>
        <taxon>Pseudonocardiaceae</taxon>
        <taxon>Amycolatopsis</taxon>
    </lineage>
</organism>
<evidence type="ECO:0000313" key="3">
    <source>
        <dbReference type="Proteomes" id="UP000320876"/>
    </source>
</evidence>
<dbReference type="Pfam" id="PF08940">
    <property type="entry name" value="DUF1918"/>
    <property type="match status" value="1"/>
</dbReference>